<dbReference type="RefSeq" id="WP_133736374.1">
    <property type="nucleotide sequence ID" value="NZ_SOAX01000004.1"/>
</dbReference>
<evidence type="ECO:0008006" key="4">
    <source>
        <dbReference type="Google" id="ProtNLM"/>
    </source>
</evidence>
<reference evidence="2 3" key="1">
    <citation type="submission" date="2019-03" db="EMBL/GenBank/DDBJ databases">
        <title>Genomic Encyclopedia of Type Strains, Phase IV (KMG-IV): sequencing the most valuable type-strain genomes for metagenomic binning, comparative biology and taxonomic classification.</title>
        <authorList>
            <person name="Goeker M."/>
        </authorList>
    </citation>
    <scope>NUCLEOTIDE SEQUENCE [LARGE SCALE GENOMIC DNA]</scope>
    <source>
        <strain evidence="2 3">DSM 15505</strain>
    </source>
</reference>
<gene>
    <name evidence="2" type="ORF">DES49_2136</name>
</gene>
<sequence>MPYRKNAELTLFLSVVLFICAFPASTLAADVSVATEWLHTEYRETSTTGQTLNREDGGLPGLALQSRWRLRPALSAGLTASYHQGEVDYSGRTQTGRALETRTRTRFQEAGAWLGYRLPPEVVNLTLRGGILFRQWDRNIEATGSTIALESRYRWWTPEISVQLNHSLGRGQSFRIRAGVFRTTAVETRIDLTALGAGKTTLEPEGDYGQRYLVAWSMPATETLELSVYAYFERAAFASSDPVRLSTGSTIFSVSEPDSTRWRRGIGIGFSF</sequence>
<feature type="signal peptide" evidence="1">
    <location>
        <begin position="1"/>
        <end position="28"/>
    </location>
</feature>
<feature type="chain" id="PRO_5020305358" description="Outer membrane protein with beta-barrel domain" evidence="1">
    <location>
        <begin position="29"/>
        <end position="272"/>
    </location>
</feature>
<comment type="caution">
    <text evidence="2">The sequence shown here is derived from an EMBL/GenBank/DDBJ whole genome shotgun (WGS) entry which is preliminary data.</text>
</comment>
<dbReference type="OrthoDB" id="8771740at2"/>
<dbReference type="InterPro" id="IPR020080">
    <property type="entry name" value="OM_adhesin/peptidase_omptin"/>
</dbReference>
<name>A0A4R7JQF7_9GAMM</name>
<dbReference type="AlphaFoldDB" id="A0A4R7JQF7"/>
<proteinExistence type="predicted"/>
<dbReference type="SUPFAM" id="SSF69917">
    <property type="entry name" value="OMPT-like"/>
    <property type="match status" value="1"/>
</dbReference>
<keyword evidence="3" id="KW-1185">Reference proteome</keyword>
<dbReference type="GO" id="GO:0004190">
    <property type="term" value="F:aspartic-type endopeptidase activity"/>
    <property type="evidence" value="ECO:0007669"/>
    <property type="project" value="InterPro"/>
</dbReference>
<accession>A0A4R7JQF7</accession>
<evidence type="ECO:0000256" key="1">
    <source>
        <dbReference type="SAM" id="SignalP"/>
    </source>
</evidence>
<evidence type="ECO:0000313" key="3">
    <source>
        <dbReference type="Proteomes" id="UP000295830"/>
    </source>
</evidence>
<dbReference type="EMBL" id="SOAX01000004">
    <property type="protein sequence ID" value="TDT40370.1"/>
    <property type="molecule type" value="Genomic_DNA"/>
</dbReference>
<keyword evidence="1" id="KW-0732">Signal</keyword>
<evidence type="ECO:0000313" key="2">
    <source>
        <dbReference type="EMBL" id="TDT40370.1"/>
    </source>
</evidence>
<protein>
    <recommendedName>
        <fullName evidence="4">Outer membrane protein with beta-barrel domain</fullName>
    </recommendedName>
</protein>
<dbReference type="Proteomes" id="UP000295830">
    <property type="component" value="Unassembled WGS sequence"/>
</dbReference>
<organism evidence="2 3">
    <name type="scientific">Halospina denitrificans</name>
    <dbReference type="NCBI Taxonomy" id="332522"/>
    <lineage>
        <taxon>Bacteria</taxon>
        <taxon>Pseudomonadati</taxon>
        <taxon>Pseudomonadota</taxon>
        <taxon>Gammaproteobacteria</taxon>
        <taxon>Halospina</taxon>
    </lineage>
</organism>